<protein>
    <submittedName>
        <fullName evidence="2">Uncharacterized protein</fullName>
    </submittedName>
</protein>
<feature type="chain" id="PRO_5045993096" evidence="1">
    <location>
        <begin position="27"/>
        <end position="237"/>
    </location>
</feature>
<keyword evidence="3" id="KW-1185">Reference proteome</keyword>
<evidence type="ECO:0000313" key="3">
    <source>
        <dbReference type="Proteomes" id="UP000602198"/>
    </source>
</evidence>
<sequence>MRHTRKLVAEISAAALVISGAGIALGAATAGADPLSPNCVQTQHIDYNPGISSFWITHTYDKSVEATTAAPGTLVTYKVVVGTTSIGNPYVNSITDYPPPGFGKPVKTKVTAYHFAQGQQSEDVTPEPNNGGWSVNSTGWFVNSGNPVTAEFTYRVPDSIRDGQQVLSGGISVGGTVGVGSGQPNMGVCFTGRGANPGEALLGSLDDGGLGSSQNQLSSTGSVTDIITDVIKRLMGS</sequence>
<proteinExistence type="predicted"/>
<keyword evidence="1" id="KW-0732">Signal</keyword>
<dbReference type="Proteomes" id="UP000602198">
    <property type="component" value="Unassembled WGS sequence"/>
</dbReference>
<dbReference type="RefSeq" id="WP_201947193.1">
    <property type="nucleotide sequence ID" value="NZ_JAERRJ010000004.1"/>
</dbReference>
<feature type="signal peptide" evidence="1">
    <location>
        <begin position="1"/>
        <end position="26"/>
    </location>
</feature>
<organism evidence="2 3">
    <name type="scientific">Nocardia acididurans</name>
    <dbReference type="NCBI Taxonomy" id="2802282"/>
    <lineage>
        <taxon>Bacteria</taxon>
        <taxon>Bacillati</taxon>
        <taxon>Actinomycetota</taxon>
        <taxon>Actinomycetes</taxon>
        <taxon>Mycobacteriales</taxon>
        <taxon>Nocardiaceae</taxon>
        <taxon>Nocardia</taxon>
    </lineage>
</organism>
<gene>
    <name evidence="2" type="ORF">JK358_13100</name>
</gene>
<comment type="caution">
    <text evidence="2">The sequence shown here is derived from an EMBL/GenBank/DDBJ whole genome shotgun (WGS) entry which is preliminary data.</text>
</comment>
<evidence type="ECO:0000313" key="2">
    <source>
        <dbReference type="EMBL" id="MBL1075332.1"/>
    </source>
</evidence>
<reference evidence="2 3" key="1">
    <citation type="submission" date="2021-01" db="EMBL/GenBank/DDBJ databases">
        <title>WGS of actinomycetes isolated from Thailand.</title>
        <authorList>
            <person name="Thawai C."/>
        </authorList>
    </citation>
    <scope>NUCLEOTIDE SEQUENCE [LARGE SCALE GENOMIC DNA]</scope>
    <source>
        <strain evidence="2 3">LPG 2</strain>
    </source>
</reference>
<evidence type="ECO:0000256" key="1">
    <source>
        <dbReference type="SAM" id="SignalP"/>
    </source>
</evidence>
<dbReference type="EMBL" id="JAERRJ010000004">
    <property type="protein sequence ID" value="MBL1075332.1"/>
    <property type="molecule type" value="Genomic_DNA"/>
</dbReference>
<accession>A0ABS1M3U1</accession>
<name>A0ABS1M3U1_9NOCA</name>